<gene>
    <name evidence="2" type="primary">59</name>
    <name evidence="2" type="ORF">SEA_MARSHAWN_59</name>
</gene>
<dbReference type="InterPro" id="IPR000073">
    <property type="entry name" value="AB_hydrolase_1"/>
</dbReference>
<dbReference type="EMBL" id="MN284895">
    <property type="protein sequence ID" value="QFP94845.1"/>
    <property type="molecule type" value="Genomic_DNA"/>
</dbReference>
<dbReference type="Pfam" id="PF00561">
    <property type="entry name" value="Abhydrolase_1"/>
    <property type="match status" value="1"/>
</dbReference>
<proteinExistence type="predicted"/>
<protein>
    <submittedName>
        <fullName evidence="2">Hydrolase</fullName>
    </submittedName>
</protein>
<dbReference type="RefSeq" id="YP_009953552.1">
    <property type="nucleotide sequence ID" value="NC_051623.1"/>
</dbReference>
<dbReference type="Proteomes" id="UP000325974">
    <property type="component" value="Segment"/>
</dbReference>
<sequence length="273" mass="28761">MSAALTDRTLTLRDGHRVGVTTGGSGTPLVFFHGFTANRRLYAPILALLAARGFSVVALDMAGHGDTDGLLRGHTFADMRDLAVRALDELGIGSAVMVGHSLGGRMVAEVAAAHPERVRHAVLINAAVGDYFDGLGLKVDVAARLPFGLAGAVVDLLGDVPWSRPRKAVRYLRHLAAFKPSLSGVFNVAMATHSPSPKTVDLLAVLRDKAVPVSVIHSVWDLIVPFANGLQASRVSGGALVVLPGFHNWVMVHPQRCADEIIDAVQPQTGVAA</sequence>
<feature type="domain" description="AB hydrolase-1" evidence="1">
    <location>
        <begin position="28"/>
        <end position="149"/>
    </location>
</feature>
<accession>A0A5P8D737</accession>
<reference evidence="2 3" key="1">
    <citation type="submission" date="2019-08" db="EMBL/GenBank/DDBJ databases">
        <authorList>
            <person name="Tisher V."/>
            <person name="Wilcox J."/>
            <person name="Boggs D."/>
            <person name="Byrne M."/>
            <person name="Copriviza J."/>
            <person name="deSilva C."/>
            <person name="Devereaux C."/>
            <person name="Hart C."/>
            <person name="Holyfield W."/>
            <person name="Sciammas C."/>
            <person name="Splaine-Duchscherer K."/>
            <person name="Bonilla C."/>
            <person name="Ettinger A.-S.H."/>
            <person name="Ettinger W.F."/>
            <person name="Haydock J."/>
            <person name="Anders K.R."/>
            <person name="Garlena R.A."/>
            <person name="Russell D.A."/>
            <person name="Pope W.H."/>
            <person name="Jacobs-Sera D."/>
            <person name="Hatfull G.F."/>
        </authorList>
    </citation>
    <scope>NUCLEOTIDE SEQUENCE [LARGE SCALE GENOMIC DNA]</scope>
</reference>
<keyword evidence="2" id="KW-0378">Hydrolase</keyword>
<dbReference type="PANTHER" id="PTHR43433:SF1">
    <property type="entry name" value="BLL5160 PROTEIN"/>
    <property type="match status" value="1"/>
</dbReference>
<evidence type="ECO:0000313" key="2">
    <source>
        <dbReference type="EMBL" id="QFP94845.1"/>
    </source>
</evidence>
<dbReference type="Gene3D" id="3.40.50.1820">
    <property type="entry name" value="alpha/beta hydrolase"/>
    <property type="match status" value="1"/>
</dbReference>
<dbReference type="GO" id="GO:0016787">
    <property type="term" value="F:hydrolase activity"/>
    <property type="evidence" value="ECO:0007669"/>
    <property type="project" value="UniProtKB-KW"/>
</dbReference>
<dbReference type="GeneID" id="60325027"/>
<dbReference type="SUPFAM" id="SSF53474">
    <property type="entry name" value="alpha/beta-Hydrolases"/>
    <property type="match status" value="1"/>
</dbReference>
<dbReference type="InterPro" id="IPR029058">
    <property type="entry name" value="AB_hydrolase_fold"/>
</dbReference>
<keyword evidence="3" id="KW-1185">Reference proteome</keyword>
<dbReference type="KEGG" id="vg:60325027"/>
<dbReference type="PANTHER" id="PTHR43433">
    <property type="entry name" value="HYDROLASE, ALPHA/BETA FOLD FAMILY PROTEIN"/>
    <property type="match status" value="1"/>
</dbReference>
<evidence type="ECO:0000313" key="3">
    <source>
        <dbReference type="Proteomes" id="UP000325974"/>
    </source>
</evidence>
<evidence type="ECO:0000259" key="1">
    <source>
        <dbReference type="Pfam" id="PF00561"/>
    </source>
</evidence>
<name>A0A5P8D737_9CAUD</name>
<dbReference type="PRINTS" id="PR00111">
    <property type="entry name" value="ABHYDROLASE"/>
</dbReference>
<dbReference type="InterPro" id="IPR050471">
    <property type="entry name" value="AB_hydrolase"/>
</dbReference>
<organism evidence="2 3">
    <name type="scientific">Mycobacterium phage Marshawn</name>
    <dbReference type="NCBI Taxonomy" id="2652423"/>
    <lineage>
        <taxon>Viruses</taxon>
        <taxon>Duplodnaviria</taxon>
        <taxon>Heunggongvirae</taxon>
        <taxon>Uroviricota</taxon>
        <taxon>Caudoviricetes</taxon>
        <taxon>Weiservirinae</taxon>
        <taxon>Anayavirus</taxon>
        <taxon>Anayavirus marshawn</taxon>
    </lineage>
</organism>